<evidence type="ECO:0000256" key="3">
    <source>
        <dbReference type="ARBA" id="ARBA00012732"/>
    </source>
</evidence>
<evidence type="ECO:0000256" key="1">
    <source>
        <dbReference type="ARBA" id="ARBA00000632"/>
    </source>
</evidence>
<evidence type="ECO:0000313" key="6">
    <source>
        <dbReference type="Proteomes" id="UP000324040"/>
    </source>
</evidence>
<dbReference type="InterPro" id="IPR036779">
    <property type="entry name" value="LysM_dom_sf"/>
</dbReference>
<dbReference type="EMBL" id="MN013088">
    <property type="protein sequence ID" value="QEG13524.1"/>
    <property type="molecule type" value="Genomic_DNA"/>
</dbReference>
<dbReference type="InterPro" id="IPR018392">
    <property type="entry name" value="LysM"/>
</dbReference>
<dbReference type="PANTHER" id="PTHR34135">
    <property type="entry name" value="LYSOZYME"/>
    <property type="match status" value="1"/>
</dbReference>
<evidence type="ECO:0000259" key="4">
    <source>
        <dbReference type="PROSITE" id="PS51782"/>
    </source>
</evidence>
<comment type="similarity">
    <text evidence="2">Belongs to the glycosyl hydrolase 25 family.</text>
</comment>
<sequence>MIAVGKIVDISKHQGDIDFSAFSKDVDLAIVRVQYGSTLKDVKSDYNQAQLKKYGVPFGTYAYGRFVSVSDAVVEAKDAINRTDKAAKFIVLDVEKDTIDSCGTGKLAEASQAFIDTVKAAGFKTGFYVSHELYKQYGLNKVEADFLWLPRYGADNGTQSRKPDYACDLWQYTQKGKVAGVSGYVDLNATQGKPLSFFTGKVVAPVAKKPTTKEKVTAVTTYTVKSGDALSVIAQKFGVTTKDLQNWNGISDPNKIYVGQKLRVKKAAPAKEYYTVKSGDALSVIAAKFKTTTKVLQGLNGISNPNKIYVGQKLRVK</sequence>
<dbReference type="Pfam" id="PF01183">
    <property type="entry name" value="Glyco_hydro_25"/>
    <property type="match status" value="1"/>
</dbReference>
<comment type="catalytic activity">
    <reaction evidence="1">
        <text>Hydrolysis of (1-&gt;4)-beta-linkages between N-acetylmuramic acid and N-acetyl-D-glucosamine residues in a peptidoglycan and between N-acetyl-D-glucosamine residues in chitodextrins.</text>
        <dbReference type="EC" id="3.2.1.17"/>
    </reaction>
</comment>
<name>A0A5B9NH46_9CAUD</name>
<dbReference type="SUPFAM" id="SSF51445">
    <property type="entry name" value="(Trans)glycosidases"/>
    <property type="match status" value="1"/>
</dbReference>
<dbReference type="GO" id="GO:0016998">
    <property type="term" value="P:cell wall macromolecule catabolic process"/>
    <property type="evidence" value="ECO:0007669"/>
    <property type="project" value="InterPro"/>
</dbReference>
<dbReference type="SUPFAM" id="SSF54106">
    <property type="entry name" value="LysM domain"/>
    <property type="match status" value="2"/>
</dbReference>
<accession>A0A5B9NH46</accession>
<dbReference type="Gene3D" id="3.20.20.80">
    <property type="entry name" value="Glycosidases"/>
    <property type="match status" value="1"/>
</dbReference>
<dbReference type="GO" id="GO:0016052">
    <property type="term" value="P:carbohydrate catabolic process"/>
    <property type="evidence" value="ECO:0007669"/>
    <property type="project" value="TreeGrafter"/>
</dbReference>
<dbReference type="PROSITE" id="PS51782">
    <property type="entry name" value="LYSM"/>
    <property type="match status" value="2"/>
</dbReference>
<organism evidence="5 6">
    <name type="scientific">Bacillus phage vB_BspS_SplendidRed</name>
    <dbReference type="NCBI Taxonomy" id="2591379"/>
    <lineage>
        <taxon>Viruses</taxon>
        <taxon>Duplodnaviria</taxon>
        <taxon>Heunggongvirae</taxon>
        <taxon>Uroviricota</taxon>
        <taxon>Caudoviricetes</taxon>
        <taxon>Trautnerviridae</taxon>
        <taxon>Polsinellivirinae</taxon>
        <taxon>Splendidredvirus</taxon>
        <taxon>Splendidredvirus splendidred</taxon>
    </lineage>
</organism>
<dbReference type="PROSITE" id="PS51904">
    <property type="entry name" value="GLYCOSYL_HYDROL_F25_2"/>
    <property type="match status" value="1"/>
</dbReference>
<proteinExistence type="inferred from homology"/>
<dbReference type="GO" id="GO:0003796">
    <property type="term" value="F:lysozyme activity"/>
    <property type="evidence" value="ECO:0007669"/>
    <property type="project" value="UniProtKB-EC"/>
</dbReference>
<dbReference type="SMART" id="SM00257">
    <property type="entry name" value="LysM"/>
    <property type="match status" value="2"/>
</dbReference>
<dbReference type="InterPro" id="IPR002053">
    <property type="entry name" value="Glyco_hydro_25"/>
</dbReference>
<feature type="domain" description="LysM" evidence="4">
    <location>
        <begin position="272"/>
        <end position="316"/>
    </location>
</feature>
<evidence type="ECO:0000313" key="5">
    <source>
        <dbReference type="EMBL" id="QEG13524.1"/>
    </source>
</evidence>
<feature type="domain" description="LysM" evidence="4">
    <location>
        <begin position="220"/>
        <end position="264"/>
    </location>
</feature>
<dbReference type="Proteomes" id="UP000324040">
    <property type="component" value="Segment"/>
</dbReference>
<dbReference type="GO" id="GO:0009253">
    <property type="term" value="P:peptidoglycan catabolic process"/>
    <property type="evidence" value="ECO:0007669"/>
    <property type="project" value="InterPro"/>
</dbReference>
<dbReference type="Pfam" id="PF01476">
    <property type="entry name" value="LysM"/>
    <property type="match status" value="2"/>
</dbReference>
<evidence type="ECO:0000256" key="2">
    <source>
        <dbReference type="ARBA" id="ARBA00010646"/>
    </source>
</evidence>
<protein>
    <recommendedName>
        <fullName evidence="3">lysozyme</fullName>
        <ecNumber evidence="3">3.2.1.17</ecNumber>
    </recommendedName>
</protein>
<dbReference type="PANTHER" id="PTHR34135:SF1">
    <property type="entry name" value="GLYCOSYL HYDROLASE FAMILY 25"/>
    <property type="match status" value="1"/>
</dbReference>
<keyword evidence="6" id="KW-1185">Reference proteome</keyword>
<gene>
    <name evidence="5" type="ORF">SPLENDIDRED_50</name>
</gene>
<reference evidence="5 6" key="1">
    <citation type="submission" date="2019-06" db="EMBL/GenBank/DDBJ databases">
        <authorList>
            <person name="Handoko Y.A."/>
            <person name="Wardani A.K."/>
            <person name="Sutrisno A.A."/>
            <person name="Widjanarko S.B."/>
            <person name="Sharma R."/>
            <person name="Grose J.H."/>
        </authorList>
    </citation>
    <scope>NUCLEOTIDE SEQUENCE [LARGE SCALE GENOMIC DNA]</scope>
</reference>
<dbReference type="EC" id="3.2.1.17" evidence="3"/>
<dbReference type="Gene3D" id="3.10.350.10">
    <property type="entry name" value="LysM domain"/>
    <property type="match status" value="2"/>
</dbReference>
<dbReference type="CDD" id="cd00118">
    <property type="entry name" value="LysM"/>
    <property type="match status" value="2"/>
</dbReference>
<dbReference type="InterPro" id="IPR017853">
    <property type="entry name" value="GH"/>
</dbReference>